<dbReference type="NCBIfam" id="TIGR00912">
    <property type="entry name" value="2A0309"/>
    <property type="match status" value="1"/>
</dbReference>
<evidence type="ECO:0000256" key="2">
    <source>
        <dbReference type="ARBA" id="ARBA00007998"/>
    </source>
</evidence>
<keyword evidence="3" id="KW-0813">Transport</keyword>
<evidence type="ECO:0000256" key="1">
    <source>
        <dbReference type="ARBA" id="ARBA00004141"/>
    </source>
</evidence>
<keyword evidence="4" id="KW-0309">Germination</keyword>
<feature type="transmembrane region" description="Helical" evidence="8">
    <location>
        <begin position="333"/>
        <end position="360"/>
    </location>
</feature>
<evidence type="ECO:0000256" key="5">
    <source>
        <dbReference type="ARBA" id="ARBA00022692"/>
    </source>
</evidence>
<evidence type="ECO:0000256" key="3">
    <source>
        <dbReference type="ARBA" id="ARBA00022448"/>
    </source>
</evidence>
<feature type="transmembrane region" description="Helical" evidence="8">
    <location>
        <begin position="189"/>
        <end position="207"/>
    </location>
</feature>
<feature type="transmembrane region" description="Helical" evidence="8">
    <location>
        <begin position="147"/>
        <end position="169"/>
    </location>
</feature>
<keyword evidence="6 8" id="KW-1133">Transmembrane helix</keyword>
<gene>
    <name evidence="9" type="primary">gerBB</name>
    <name evidence="9" type="ORF">HC660_34740</name>
</gene>
<keyword evidence="9" id="KW-0675">Receptor</keyword>
<dbReference type="PANTHER" id="PTHR34975:SF2">
    <property type="entry name" value="SPORE GERMINATION PROTEIN A2"/>
    <property type="match status" value="1"/>
</dbReference>
<proteinExistence type="inferred from homology"/>
<protein>
    <submittedName>
        <fullName evidence="9">Spore germinant nutrient receptor, inner membrane subunit B</fullName>
    </submittedName>
</protein>
<dbReference type="InterPro" id="IPR004761">
    <property type="entry name" value="Spore_GerAB"/>
</dbReference>
<feature type="transmembrane region" description="Helical" evidence="8">
    <location>
        <begin position="219"/>
        <end position="245"/>
    </location>
</feature>
<comment type="similarity">
    <text evidence="2">Belongs to the amino acid-polyamine-organocation (APC) superfamily. Spore germination protein (SGP) (TC 2.A.3.9) family.</text>
</comment>
<dbReference type="Gene3D" id="1.20.1740.10">
    <property type="entry name" value="Amino acid/polyamine transporter I"/>
    <property type="match status" value="1"/>
</dbReference>
<dbReference type="Proteomes" id="UP000501048">
    <property type="component" value="Chromosome"/>
</dbReference>
<organism evidence="9 10">
    <name type="scientific">Bacillus mojavensis</name>
    <dbReference type="NCBI Taxonomy" id="72360"/>
    <lineage>
        <taxon>Bacteria</taxon>
        <taxon>Bacillati</taxon>
        <taxon>Bacillota</taxon>
        <taxon>Bacilli</taxon>
        <taxon>Bacillales</taxon>
        <taxon>Bacillaceae</taxon>
        <taxon>Bacillus</taxon>
    </lineage>
</organism>
<feature type="transmembrane region" description="Helical" evidence="8">
    <location>
        <begin position="84"/>
        <end position="106"/>
    </location>
</feature>
<comment type="subcellular location">
    <subcellularLocation>
        <location evidence="1">Membrane</location>
        <topology evidence="1">Multi-pass membrane protein</topology>
    </subcellularLocation>
</comment>
<feature type="transmembrane region" description="Helical" evidence="8">
    <location>
        <begin position="311"/>
        <end position="327"/>
    </location>
</feature>
<keyword evidence="7 8" id="KW-0472">Membrane</keyword>
<sequence>MAMMQSEDKLTFMQTLIMVSSTMIGAGVLTLPRSAAETESPSGWIMILLQGVIFIIFALLFLPFLQRNSGKTIFELNSIAAGKFIGFFLNVFITLYFIGIVCFQARVLGEVVAFFLLKNTPMAVVIIIFLAVAIYHVAGGVYPIAKVYAYIFPITIIIFLMLLMFSFRLFQLDFIRPVFEGGYQSFFSLFPKTLLYFSGFEVIFYLIPFMKDPKKVKKAVALGIATSTVFYSITLFMVIGCMSVAEAKTVTWPTISLIHALEIPGIFIERFDLFLQLTWTAQQFACMLGSFKGAHIGLTDVFHLKNKNNPWLLAALLAVTFFFTMLPDDLNAVFYYGSLLGYAFLGVIIIPFLIWFLSWVQKKLGRGQLQ</sequence>
<reference evidence="9 10" key="1">
    <citation type="submission" date="2020-04" db="EMBL/GenBank/DDBJ databases">
        <title>Plant growth promoting and environmental Bacillus: genomic and epigenetic comparison.</title>
        <authorList>
            <person name="Reva O.N."/>
            <person name="Lutz S."/>
            <person name="Ahrens C.H."/>
        </authorList>
    </citation>
    <scope>NUCLEOTIDE SEQUENCE [LARGE SCALE GENOMIC DNA]</scope>
    <source>
        <strain evidence="9 10">UCMB5075</strain>
    </source>
</reference>
<dbReference type="Pfam" id="PF03845">
    <property type="entry name" value="Spore_permease"/>
    <property type="match status" value="1"/>
</dbReference>
<feature type="transmembrane region" description="Helical" evidence="8">
    <location>
        <begin position="43"/>
        <end position="64"/>
    </location>
</feature>
<dbReference type="PANTHER" id="PTHR34975">
    <property type="entry name" value="SPORE GERMINATION PROTEIN A2"/>
    <property type="match status" value="1"/>
</dbReference>
<evidence type="ECO:0000256" key="4">
    <source>
        <dbReference type="ARBA" id="ARBA00022544"/>
    </source>
</evidence>
<keyword evidence="5 8" id="KW-0812">Transmembrane</keyword>
<evidence type="ECO:0000313" key="10">
    <source>
        <dbReference type="Proteomes" id="UP000501048"/>
    </source>
</evidence>
<evidence type="ECO:0000256" key="6">
    <source>
        <dbReference type="ARBA" id="ARBA00022989"/>
    </source>
</evidence>
<keyword evidence="10" id="KW-1185">Reference proteome</keyword>
<evidence type="ECO:0000256" key="7">
    <source>
        <dbReference type="ARBA" id="ARBA00023136"/>
    </source>
</evidence>
<accession>A0ABX6M1A9</accession>
<dbReference type="EMBL" id="CP051464">
    <property type="protein sequence ID" value="QJC97921.1"/>
    <property type="molecule type" value="Genomic_DNA"/>
</dbReference>
<evidence type="ECO:0000313" key="9">
    <source>
        <dbReference type="EMBL" id="QJC97921.1"/>
    </source>
</evidence>
<name>A0ABX6M1A9_BACMO</name>
<feature type="transmembrane region" description="Helical" evidence="8">
    <location>
        <begin position="12"/>
        <end position="31"/>
    </location>
</feature>
<feature type="transmembrane region" description="Helical" evidence="8">
    <location>
        <begin position="112"/>
        <end position="135"/>
    </location>
</feature>
<evidence type="ECO:0000256" key="8">
    <source>
        <dbReference type="SAM" id="Phobius"/>
    </source>
</evidence>